<dbReference type="Pfam" id="PF00589">
    <property type="entry name" value="Phage_integrase"/>
    <property type="match status" value="1"/>
</dbReference>
<dbReference type="InterPro" id="IPR011010">
    <property type="entry name" value="DNA_brk_join_enz"/>
</dbReference>
<sequence>MSFTTPSGERVRCSAATEDKTQAQEFHDKLKAESWRVARLGDKPKRTWDEAAYKWLMETQHKKSHHEDVAKINWLQQFFRGKYLDELTRDVIAKIGELKLQQSSPATANRLLALIRAILRRSALDWEWIDKPPVIKLYREAKRRVRYLSAEQAGLLIQELPEHLADIVRFSLATGLRRSNVTKLEWSQVDMQRNVAWIHGDQAKAGKPIHVTLNATAIAVLTKQIGKHPKSVFSYKGRPIIQVNTKAWYKALKRAGIEDFRWHDLRHTWASWLTQNGVPLNVIQEMGAWESAEMVRRYAHLAPEQFAQHARVVDSVLNGTNLTQSK</sequence>
<dbReference type="PANTHER" id="PTHR30349:SF64">
    <property type="entry name" value="PROPHAGE INTEGRASE INTD-RELATED"/>
    <property type="match status" value="1"/>
</dbReference>
<evidence type="ECO:0000256" key="3">
    <source>
        <dbReference type="ARBA" id="ARBA00023125"/>
    </source>
</evidence>
<evidence type="ECO:0000256" key="4">
    <source>
        <dbReference type="ARBA" id="ARBA00023172"/>
    </source>
</evidence>
<keyword evidence="4" id="KW-0233">DNA recombination</keyword>
<dbReference type="GO" id="GO:0006310">
    <property type="term" value="P:DNA recombination"/>
    <property type="evidence" value="ECO:0007669"/>
    <property type="project" value="UniProtKB-KW"/>
</dbReference>
<dbReference type="InterPro" id="IPR050090">
    <property type="entry name" value="Tyrosine_recombinase_XerCD"/>
</dbReference>
<evidence type="ECO:0000313" key="7">
    <source>
        <dbReference type="Proteomes" id="UP000321055"/>
    </source>
</evidence>
<dbReference type="PROSITE" id="PS51898">
    <property type="entry name" value="TYR_RECOMBINASE"/>
    <property type="match status" value="1"/>
</dbReference>
<dbReference type="Gene3D" id="1.10.150.130">
    <property type="match status" value="1"/>
</dbReference>
<keyword evidence="3" id="KW-0238">DNA-binding</keyword>
<comment type="similarity">
    <text evidence="1">Belongs to the 'phage' integrase family.</text>
</comment>
<evidence type="ECO:0000313" key="6">
    <source>
        <dbReference type="EMBL" id="TXI28585.1"/>
    </source>
</evidence>
<proteinExistence type="inferred from homology"/>
<name>A0A5C7VVS0_9PROT</name>
<evidence type="ECO:0000259" key="5">
    <source>
        <dbReference type="PROSITE" id="PS51898"/>
    </source>
</evidence>
<dbReference type="InterPro" id="IPR010998">
    <property type="entry name" value="Integrase_recombinase_N"/>
</dbReference>
<dbReference type="EMBL" id="SSFX01000046">
    <property type="protein sequence ID" value="TXI28585.1"/>
    <property type="molecule type" value="Genomic_DNA"/>
</dbReference>
<dbReference type="GO" id="GO:0003677">
    <property type="term" value="F:DNA binding"/>
    <property type="evidence" value="ECO:0007669"/>
    <property type="project" value="UniProtKB-KW"/>
</dbReference>
<keyword evidence="2" id="KW-0229">DNA integration</keyword>
<comment type="caution">
    <text evidence="6">The sequence shown here is derived from an EMBL/GenBank/DDBJ whole genome shotgun (WGS) entry which is preliminary data.</text>
</comment>
<protein>
    <submittedName>
        <fullName evidence="6">Site-specific integrase</fullName>
    </submittedName>
</protein>
<dbReference type="Gene3D" id="1.10.443.10">
    <property type="entry name" value="Intergrase catalytic core"/>
    <property type="match status" value="1"/>
</dbReference>
<gene>
    <name evidence="6" type="ORF">E6Q60_06990</name>
</gene>
<dbReference type="PANTHER" id="PTHR30349">
    <property type="entry name" value="PHAGE INTEGRASE-RELATED"/>
    <property type="match status" value="1"/>
</dbReference>
<evidence type="ECO:0000256" key="2">
    <source>
        <dbReference type="ARBA" id="ARBA00022908"/>
    </source>
</evidence>
<dbReference type="GO" id="GO:0015074">
    <property type="term" value="P:DNA integration"/>
    <property type="evidence" value="ECO:0007669"/>
    <property type="project" value="UniProtKB-KW"/>
</dbReference>
<feature type="domain" description="Tyr recombinase" evidence="5">
    <location>
        <begin position="143"/>
        <end position="311"/>
    </location>
</feature>
<evidence type="ECO:0000256" key="1">
    <source>
        <dbReference type="ARBA" id="ARBA00008857"/>
    </source>
</evidence>
<dbReference type="InterPro" id="IPR013762">
    <property type="entry name" value="Integrase-like_cat_sf"/>
</dbReference>
<dbReference type="AlphaFoldDB" id="A0A5C7VVS0"/>
<dbReference type="InterPro" id="IPR002104">
    <property type="entry name" value="Integrase_catalytic"/>
</dbReference>
<organism evidence="6 7">
    <name type="scientific">Nitrosomonas oligotropha</name>
    <dbReference type="NCBI Taxonomy" id="42354"/>
    <lineage>
        <taxon>Bacteria</taxon>
        <taxon>Pseudomonadati</taxon>
        <taxon>Pseudomonadota</taxon>
        <taxon>Betaproteobacteria</taxon>
        <taxon>Nitrosomonadales</taxon>
        <taxon>Nitrosomonadaceae</taxon>
        <taxon>Nitrosomonas</taxon>
    </lineage>
</organism>
<reference evidence="6 7" key="1">
    <citation type="submission" date="2018-09" db="EMBL/GenBank/DDBJ databases">
        <title>Metagenome Assembled Genomes from an Advanced Water Purification Facility.</title>
        <authorList>
            <person name="Stamps B.W."/>
            <person name="Spear J.R."/>
        </authorList>
    </citation>
    <scope>NUCLEOTIDE SEQUENCE [LARGE SCALE GENOMIC DNA]</scope>
    <source>
        <strain evidence="6">Bin_54_1</strain>
    </source>
</reference>
<dbReference type="Proteomes" id="UP000321055">
    <property type="component" value="Unassembled WGS sequence"/>
</dbReference>
<dbReference type="SUPFAM" id="SSF56349">
    <property type="entry name" value="DNA breaking-rejoining enzymes"/>
    <property type="match status" value="1"/>
</dbReference>
<accession>A0A5C7VVS0</accession>
<dbReference type="CDD" id="cd00796">
    <property type="entry name" value="INT_Rci_Hp1_C"/>
    <property type="match status" value="1"/>
</dbReference>